<evidence type="ECO:0000256" key="5">
    <source>
        <dbReference type="ARBA" id="ARBA00022989"/>
    </source>
</evidence>
<feature type="non-terminal residue" evidence="12">
    <location>
        <position position="1"/>
    </location>
</feature>
<evidence type="ECO:0000259" key="11">
    <source>
        <dbReference type="Pfam" id="PF01094"/>
    </source>
</evidence>
<dbReference type="InterPro" id="IPR001828">
    <property type="entry name" value="ANF_lig-bd_rcpt"/>
</dbReference>
<evidence type="ECO:0000256" key="4">
    <source>
        <dbReference type="ARBA" id="ARBA00022729"/>
    </source>
</evidence>
<dbReference type="SUPFAM" id="SSF53822">
    <property type="entry name" value="Periplasmic binding protein-like I"/>
    <property type="match status" value="1"/>
</dbReference>
<keyword evidence="13" id="KW-1185">Reference proteome</keyword>
<organism evidence="12 13">
    <name type="scientific">Takifugu bimaculatus</name>
    <dbReference type="NCBI Taxonomy" id="433685"/>
    <lineage>
        <taxon>Eukaryota</taxon>
        <taxon>Metazoa</taxon>
        <taxon>Chordata</taxon>
        <taxon>Craniata</taxon>
        <taxon>Vertebrata</taxon>
        <taxon>Euteleostomi</taxon>
        <taxon>Actinopterygii</taxon>
        <taxon>Neopterygii</taxon>
        <taxon>Teleostei</taxon>
        <taxon>Neoteleostei</taxon>
        <taxon>Acanthomorphata</taxon>
        <taxon>Eupercaria</taxon>
        <taxon>Tetraodontiformes</taxon>
        <taxon>Tetradontoidea</taxon>
        <taxon>Tetraodontidae</taxon>
        <taxon>Takifugu</taxon>
    </lineage>
</organism>
<keyword evidence="2" id="KW-1003">Cell membrane</keyword>
<dbReference type="GO" id="GO:0004930">
    <property type="term" value="F:G protein-coupled receptor activity"/>
    <property type="evidence" value="ECO:0007669"/>
    <property type="project" value="UniProtKB-KW"/>
</dbReference>
<keyword evidence="6" id="KW-0297">G-protein coupled receptor</keyword>
<proteinExistence type="predicted"/>
<evidence type="ECO:0000256" key="1">
    <source>
        <dbReference type="ARBA" id="ARBA00004651"/>
    </source>
</evidence>
<sequence>SQHCRVIPGSMSLPVLEKRGDIILGGLFSLHDMVVEPNLSFTSTPPPTQCTRFSFRTFRWMQTMIFAVEEINRNAEILPNITLGYKIYDSCSTPHQSLKAAIDLMGSEKDSQFEGKLQSEGCDGNVPAVIGDGGSTQSLVVARFLGVFHVPQVSYFSSCACLSDKMQFPAFLRTMPSDLFQVGALVQLVKYFGWTWVGVIAGDDAYGRGGAAIFANEVRRLGACIALYEMIPKTQSQAAISSIISNIRSSGARVVLVFAVEQDVARLFDEAVRRCFSVAWILHGHSEAKRPCSGTEELRSVKNIYSDVSQLRISYNVYKAVYALAYAIKAMRSCEKGSGPFSQQACPDLDNIHPWQLLSGLYRPPSAD</sequence>
<comment type="subcellular location">
    <subcellularLocation>
        <location evidence="1">Cell membrane</location>
        <topology evidence="1">Multi-pass membrane protein</topology>
    </subcellularLocation>
</comment>
<dbReference type="PANTHER" id="PTHR24061:SF0">
    <property type="entry name" value="C-FAMILY ODORANT RECEPTOR OLFCT1"/>
    <property type="match status" value="1"/>
</dbReference>
<keyword evidence="3" id="KW-0812">Transmembrane</keyword>
<keyword evidence="5" id="KW-1133">Transmembrane helix</keyword>
<dbReference type="InterPro" id="IPR000068">
    <property type="entry name" value="GPCR_3_Ca_sens_rcpt-rel"/>
</dbReference>
<evidence type="ECO:0000256" key="2">
    <source>
        <dbReference type="ARBA" id="ARBA00022475"/>
    </source>
</evidence>
<dbReference type="PANTHER" id="PTHR24061">
    <property type="entry name" value="CALCIUM-SENSING RECEPTOR-RELATED"/>
    <property type="match status" value="1"/>
</dbReference>
<keyword evidence="9" id="KW-0325">Glycoprotein</keyword>
<dbReference type="AlphaFoldDB" id="A0A4Z2CC48"/>
<evidence type="ECO:0000313" key="13">
    <source>
        <dbReference type="Proteomes" id="UP000516260"/>
    </source>
</evidence>
<evidence type="ECO:0000256" key="9">
    <source>
        <dbReference type="ARBA" id="ARBA00023180"/>
    </source>
</evidence>
<reference evidence="12 13" key="1">
    <citation type="submission" date="2019-04" db="EMBL/GenBank/DDBJ databases">
        <title>The sequence and de novo assembly of Takifugu bimaculatus genome using PacBio and Hi-C technologies.</title>
        <authorList>
            <person name="Xu P."/>
            <person name="Liu B."/>
            <person name="Zhou Z."/>
        </authorList>
    </citation>
    <scope>NUCLEOTIDE SEQUENCE [LARGE SCALE GENOMIC DNA]</scope>
    <source>
        <strain evidence="12">TB-2018</strain>
        <tissue evidence="12">Muscle</tissue>
    </source>
</reference>
<dbReference type="GO" id="GO:0005886">
    <property type="term" value="C:plasma membrane"/>
    <property type="evidence" value="ECO:0007669"/>
    <property type="project" value="UniProtKB-SubCell"/>
</dbReference>
<accession>A0A4Z2CC48</accession>
<feature type="domain" description="Receptor ligand binding region" evidence="11">
    <location>
        <begin position="60"/>
        <end position="277"/>
    </location>
</feature>
<feature type="domain" description="Receptor ligand binding region" evidence="11">
    <location>
        <begin position="294"/>
        <end position="358"/>
    </location>
</feature>
<evidence type="ECO:0000256" key="8">
    <source>
        <dbReference type="ARBA" id="ARBA00023170"/>
    </source>
</evidence>
<evidence type="ECO:0000256" key="10">
    <source>
        <dbReference type="ARBA" id="ARBA00023224"/>
    </source>
</evidence>
<dbReference type="Proteomes" id="UP000516260">
    <property type="component" value="Chromosome 11"/>
</dbReference>
<keyword evidence="7" id="KW-0472">Membrane</keyword>
<evidence type="ECO:0000313" key="12">
    <source>
        <dbReference type="EMBL" id="TNN01730.1"/>
    </source>
</evidence>
<keyword evidence="8" id="KW-0675">Receptor</keyword>
<dbReference type="Gene3D" id="3.40.50.2300">
    <property type="match status" value="2"/>
</dbReference>
<dbReference type="FunFam" id="3.40.50.2300:FF:000016">
    <property type="entry name" value="Taste 1 receptor member 2"/>
    <property type="match status" value="1"/>
</dbReference>
<protein>
    <recommendedName>
        <fullName evidence="11">Receptor ligand binding region domain-containing protein</fullName>
    </recommendedName>
</protein>
<dbReference type="Pfam" id="PF01094">
    <property type="entry name" value="ANF_receptor"/>
    <property type="match status" value="2"/>
</dbReference>
<keyword evidence="4" id="KW-0732">Signal</keyword>
<keyword evidence="10" id="KW-0807">Transducer</keyword>
<gene>
    <name evidence="12" type="ORF">fugu_011112</name>
</gene>
<evidence type="ECO:0000256" key="6">
    <source>
        <dbReference type="ARBA" id="ARBA00023040"/>
    </source>
</evidence>
<dbReference type="PRINTS" id="PR00248">
    <property type="entry name" value="GPCRMGR"/>
</dbReference>
<dbReference type="EMBL" id="SWLE01000003">
    <property type="protein sequence ID" value="TNN01730.1"/>
    <property type="molecule type" value="Genomic_DNA"/>
</dbReference>
<dbReference type="InterPro" id="IPR028082">
    <property type="entry name" value="Peripla_BP_I"/>
</dbReference>
<evidence type="ECO:0000256" key="7">
    <source>
        <dbReference type="ARBA" id="ARBA00023136"/>
    </source>
</evidence>
<comment type="caution">
    <text evidence="12">The sequence shown here is derived from an EMBL/GenBank/DDBJ whole genome shotgun (WGS) entry which is preliminary data.</text>
</comment>
<evidence type="ECO:0000256" key="3">
    <source>
        <dbReference type="ARBA" id="ARBA00022692"/>
    </source>
</evidence>
<name>A0A4Z2CC48_9TELE</name>
<dbReference type="InterPro" id="IPR000337">
    <property type="entry name" value="GPCR_3"/>
</dbReference>